<name>A0ACB8D584_DERSI</name>
<dbReference type="Proteomes" id="UP000821865">
    <property type="component" value="Chromosome 3"/>
</dbReference>
<proteinExistence type="predicted"/>
<reference evidence="1" key="1">
    <citation type="submission" date="2020-05" db="EMBL/GenBank/DDBJ databases">
        <title>Large-scale comparative analyses of tick genomes elucidate their genetic diversity and vector capacities.</title>
        <authorList>
            <person name="Jia N."/>
            <person name="Wang J."/>
            <person name="Shi W."/>
            <person name="Du L."/>
            <person name="Sun Y."/>
            <person name="Zhan W."/>
            <person name="Jiang J."/>
            <person name="Wang Q."/>
            <person name="Zhang B."/>
            <person name="Ji P."/>
            <person name="Sakyi L.B."/>
            <person name="Cui X."/>
            <person name="Yuan T."/>
            <person name="Jiang B."/>
            <person name="Yang W."/>
            <person name="Lam T.T.-Y."/>
            <person name="Chang Q."/>
            <person name="Ding S."/>
            <person name="Wang X."/>
            <person name="Zhu J."/>
            <person name="Ruan X."/>
            <person name="Zhao L."/>
            <person name="Wei J."/>
            <person name="Que T."/>
            <person name="Du C."/>
            <person name="Cheng J."/>
            <person name="Dai P."/>
            <person name="Han X."/>
            <person name="Huang E."/>
            <person name="Gao Y."/>
            <person name="Liu J."/>
            <person name="Shao H."/>
            <person name="Ye R."/>
            <person name="Li L."/>
            <person name="Wei W."/>
            <person name="Wang X."/>
            <person name="Wang C."/>
            <person name="Yang T."/>
            <person name="Huo Q."/>
            <person name="Li W."/>
            <person name="Guo W."/>
            <person name="Chen H."/>
            <person name="Zhou L."/>
            <person name="Ni X."/>
            <person name="Tian J."/>
            <person name="Zhou Y."/>
            <person name="Sheng Y."/>
            <person name="Liu T."/>
            <person name="Pan Y."/>
            <person name="Xia L."/>
            <person name="Li J."/>
            <person name="Zhao F."/>
            <person name="Cao W."/>
        </authorList>
    </citation>
    <scope>NUCLEOTIDE SEQUENCE</scope>
    <source>
        <strain evidence="1">Dsil-2018</strain>
    </source>
</reference>
<organism evidence="1 2">
    <name type="scientific">Dermacentor silvarum</name>
    <name type="common">Tick</name>
    <dbReference type="NCBI Taxonomy" id="543639"/>
    <lineage>
        <taxon>Eukaryota</taxon>
        <taxon>Metazoa</taxon>
        <taxon>Ecdysozoa</taxon>
        <taxon>Arthropoda</taxon>
        <taxon>Chelicerata</taxon>
        <taxon>Arachnida</taxon>
        <taxon>Acari</taxon>
        <taxon>Parasitiformes</taxon>
        <taxon>Ixodida</taxon>
        <taxon>Ixodoidea</taxon>
        <taxon>Ixodidae</taxon>
        <taxon>Rhipicephalinae</taxon>
        <taxon>Dermacentor</taxon>
    </lineage>
</organism>
<keyword evidence="2" id="KW-1185">Reference proteome</keyword>
<evidence type="ECO:0000313" key="2">
    <source>
        <dbReference type="Proteomes" id="UP000821865"/>
    </source>
</evidence>
<dbReference type="EMBL" id="CM023472">
    <property type="protein sequence ID" value="KAH7959605.1"/>
    <property type="molecule type" value="Genomic_DNA"/>
</dbReference>
<gene>
    <name evidence="1" type="ORF">HPB49_012386</name>
</gene>
<accession>A0ACB8D584</accession>
<sequence>MDCQPGPPPRTPLTTVMELETTNGDDPAPEVYPEDPANGSWLTARGRRGRRADARSDPAAGRQEIQHSKQIGPRRPQGPPPLPIDDFKVILRPRNGLTFGEWPRHTLTRAIGIEAGLKGQEVDELHLRVQVAQNIALISTPSEIIATNLNKMSSLTLGPHRYPISAYIASPDNSCKDHTQPSRQGTSAERDTCPDLTFTSELQGSWTPHFSCPKWASPRQVQLEASVKAGYHSAPVKVHQVRGPWVTMQDPAVPRSRSAISSTTDDAESTNDAQSVHLMPTEEAMQDASKEKVTLPMAAETESLKTCPFNTPRSWRFSGHPTGTNNGRRSSSSKLASGTSPVSASSGVATIAGRRSTNGSKGSVCSSLPLPKPKKKHWQVPPSKHALDAMRDFSPCSSFGSPRSSCSGGAMSHGPRSSGGTPMSKVSTWKTLPRPIKASVAVVLVVIVMGAVMLIWLVASDRSRKVVSDGCRSEECYQYAKRLRESLNESVDPCADFTRYVCDGWRRKHEFSVAEEAFLSTFDKMSRFVRGLEVQPRGQSALQRAAAFYRSCVGVLRGERDEMPRVKRALAAAGITWPYKPEATPDLLHTLLYVHLQLHWSVLFSVNVSSSASERSVTLSLIPSVEMAPFKKRLELIKEPHKAREYFYTLVSAFGANAKQGRKLVTFKKTSEIETIAYLGESRLHLFLSWYTIQIAALYTNRLLVENFYGSQKTAILRHGAFCFSKAYLLSGSTVFSSSVRYVLVGDTRVQAEQLLWSVRDAFSRSLQSWPYNDNDSIAKLLALSERDFAASALAVFDENNAAEEAESQDSNDTDTTSSLVDDWITAAVPYRADISRIASMAIERLAFTALTADGRVMLMPYAFSFPFFDLRGTPAMNYAGVGFHLANALSHLTLIPYIGSLDGPLYQFYNCTGVSYQTVITSPRRLFGAFSAFATQPLFDAFANASANLGTSATLPGLPALSSSQLFFVSLCYAKCHGSWTGGLSEPECGDFLPQVEAFSKAFSCPVGSPMKPVKKCEL</sequence>
<comment type="caution">
    <text evidence="1">The sequence shown here is derived from an EMBL/GenBank/DDBJ whole genome shotgun (WGS) entry which is preliminary data.</text>
</comment>
<evidence type="ECO:0000313" key="1">
    <source>
        <dbReference type="EMBL" id="KAH7959605.1"/>
    </source>
</evidence>
<protein>
    <submittedName>
        <fullName evidence="1">Uncharacterized protein</fullName>
    </submittedName>
</protein>